<evidence type="ECO:0000313" key="3">
    <source>
        <dbReference type="Proteomes" id="UP000578449"/>
    </source>
</evidence>
<protein>
    <submittedName>
        <fullName evidence="2">Uncharacterized protein (DUF305 family)</fullName>
    </submittedName>
</protein>
<keyword evidence="3" id="KW-1185">Reference proteome</keyword>
<gene>
    <name evidence="2" type="ORF">HNP84_002083</name>
</gene>
<dbReference type="AlphaFoldDB" id="A0A840P570"/>
<dbReference type="InterPro" id="IPR012347">
    <property type="entry name" value="Ferritin-like"/>
</dbReference>
<evidence type="ECO:0000259" key="1">
    <source>
        <dbReference type="Pfam" id="PF03713"/>
    </source>
</evidence>
<evidence type="ECO:0000313" key="2">
    <source>
        <dbReference type="EMBL" id="MBB5132367.1"/>
    </source>
</evidence>
<proteinExistence type="predicted"/>
<feature type="domain" description="DUF305" evidence="1">
    <location>
        <begin position="48"/>
        <end position="190"/>
    </location>
</feature>
<dbReference type="Gene3D" id="1.20.1260.10">
    <property type="match status" value="1"/>
</dbReference>
<dbReference type="InterPro" id="IPR005183">
    <property type="entry name" value="DUF305_CopM-like"/>
</dbReference>
<dbReference type="Proteomes" id="UP000578449">
    <property type="component" value="Unassembled WGS sequence"/>
</dbReference>
<organism evidence="2 3">
    <name type="scientific">Thermocatellispora tengchongensis</name>
    <dbReference type="NCBI Taxonomy" id="1073253"/>
    <lineage>
        <taxon>Bacteria</taxon>
        <taxon>Bacillati</taxon>
        <taxon>Actinomycetota</taxon>
        <taxon>Actinomycetes</taxon>
        <taxon>Streptosporangiales</taxon>
        <taxon>Streptosporangiaceae</taxon>
        <taxon>Thermocatellispora</taxon>
    </lineage>
</organism>
<dbReference type="PANTHER" id="PTHR36933">
    <property type="entry name" value="SLL0788 PROTEIN"/>
    <property type="match status" value="1"/>
</dbReference>
<dbReference type="RefSeq" id="WP_185049248.1">
    <property type="nucleotide sequence ID" value="NZ_BAABIX010000003.1"/>
</dbReference>
<sequence length="193" mass="19928">MRHTATAALAVVLLPLAGCGGLTPEEARAAGPVPAAGVRSGAAYNGEDVMFAQMLLAHNRLGVRIAKLAEGRRVRGEVATLLAAMATTQAAEARDMAVWLAGRGLPATADPAEHAAHGGMPGAGEEEIAAVENAPPAQFERKLLDMLIAHQDDAVQLARAELVAGTDPGIRKVAQRVDVSRSAQIDALLALRP</sequence>
<reference evidence="2 3" key="1">
    <citation type="submission" date="2020-08" db="EMBL/GenBank/DDBJ databases">
        <title>Genomic Encyclopedia of Type Strains, Phase IV (KMG-IV): sequencing the most valuable type-strain genomes for metagenomic binning, comparative biology and taxonomic classification.</title>
        <authorList>
            <person name="Goeker M."/>
        </authorList>
    </citation>
    <scope>NUCLEOTIDE SEQUENCE [LARGE SCALE GENOMIC DNA]</scope>
    <source>
        <strain evidence="2 3">DSM 45615</strain>
    </source>
</reference>
<dbReference type="PANTHER" id="PTHR36933:SF1">
    <property type="entry name" value="SLL0788 PROTEIN"/>
    <property type="match status" value="1"/>
</dbReference>
<dbReference type="Pfam" id="PF03713">
    <property type="entry name" value="DUF305"/>
    <property type="match status" value="1"/>
</dbReference>
<comment type="caution">
    <text evidence="2">The sequence shown here is derived from an EMBL/GenBank/DDBJ whole genome shotgun (WGS) entry which is preliminary data.</text>
</comment>
<accession>A0A840P570</accession>
<name>A0A840P570_9ACTN</name>
<dbReference type="EMBL" id="JACHGN010000004">
    <property type="protein sequence ID" value="MBB5132367.1"/>
    <property type="molecule type" value="Genomic_DNA"/>
</dbReference>